<protein>
    <recommendedName>
        <fullName evidence="2">Right handed beta helix domain-containing protein</fullName>
    </recommendedName>
</protein>
<dbReference type="RefSeq" id="WP_338273475.1">
    <property type="nucleotide sequence ID" value="NZ_BTTX01000001.1"/>
</dbReference>
<dbReference type="Pfam" id="PF13229">
    <property type="entry name" value="Beta_helix"/>
    <property type="match status" value="1"/>
</dbReference>
<dbReference type="Gene3D" id="2.160.20.10">
    <property type="entry name" value="Single-stranded right-handed beta-helix, Pectin lyase-like"/>
    <property type="match status" value="2"/>
</dbReference>
<proteinExistence type="predicted"/>
<feature type="domain" description="Right handed beta helix" evidence="2">
    <location>
        <begin position="678"/>
        <end position="798"/>
    </location>
</feature>
<evidence type="ECO:0000313" key="4">
    <source>
        <dbReference type="Proteomes" id="UP001342631"/>
    </source>
</evidence>
<reference evidence="3 4" key="1">
    <citation type="journal article" date="2024" name="Arch. Microbiol.">
        <title>Corallococcus caeni sp. nov., a novel myxobacterium isolated from activated sludge.</title>
        <authorList>
            <person name="Tomita S."/>
            <person name="Nakai R."/>
            <person name="Kuroda K."/>
            <person name="Kurashita H."/>
            <person name="Hatamoto M."/>
            <person name="Yamaguchi T."/>
            <person name="Narihiro T."/>
        </authorList>
    </citation>
    <scope>NUCLEOTIDE SEQUENCE [LARGE SCALE GENOMIC DNA]</scope>
    <source>
        <strain evidence="3 4">NO1</strain>
    </source>
</reference>
<name>A0ABQ6QIM7_9BACT</name>
<accession>A0ABQ6QIM7</accession>
<evidence type="ECO:0000313" key="3">
    <source>
        <dbReference type="EMBL" id="GMU03756.1"/>
    </source>
</evidence>
<feature type="chain" id="PRO_5045520198" description="Right handed beta helix domain-containing protein" evidence="1">
    <location>
        <begin position="23"/>
        <end position="914"/>
    </location>
</feature>
<gene>
    <name evidence="3" type="ORF">ASNO1_00080</name>
</gene>
<feature type="signal peptide" evidence="1">
    <location>
        <begin position="1"/>
        <end position="22"/>
    </location>
</feature>
<comment type="caution">
    <text evidence="3">The sequence shown here is derived from an EMBL/GenBank/DDBJ whole genome shotgun (WGS) entry which is preliminary data.</text>
</comment>
<keyword evidence="4" id="KW-1185">Reference proteome</keyword>
<dbReference type="SUPFAM" id="SSF51126">
    <property type="entry name" value="Pectin lyase-like"/>
    <property type="match status" value="2"/>
</dbReference>
<dbReference type="InterPro" id="IPR012334">
    <property type="entry name" value="Pectin_lyas_fold"/>
</dbReference>
<dbReference type="InterPro" id="IPR039448">
    <property type="entry name" value="Beta_helix"/>
</dbReference>
<organism evidence="3 4">
    <name type="scientific">Corallococcus caeni</name>
    <dbReference type="NCBI Taxonomy" id="3082388"/>
    <lineage>
        <taxon>Bacteria</taxon>
        <taxon>Pseudomonadati</taxon>
        <taxon>Myxococcota</taxon>
        <taxon>Myxococcia</taxon>
        <taxon>Myxococcales</taxon>
        <taxon>Cystobacterineae</taxon>
        <taxon>Myxococcaceae</taxon>
        <taxon>Corallococcus</taxon>
    </lineage>
</organism>
<keyword evidence="1" id="KW-0732">Signal</keyword>
<sequence>MPRVLSLLLVAASLCLSFPAHARDWFVRAGATGGDGSREKPFADPWMALERVEANDKVHVATGTYFGRLERGNWEIQFPGVQLLGGYDADFRERNPWKNSTELTWRKNSTNRPDVSLARVSTSTQRNTEGATIDGFLIDMQEYYEYVSESGNFDPKALMRNGAVDLAKGGILRNCLIVNSINAVRTSPGAVVENNIIVNSIFAAVISKGGGDHDVPVTIRDNTIAFVWATKAIAEGGTEGAGVDATNKAIVENNLIVHSDNHGAWVTVPAKVTLQGNAFWRNLYSNVTFYFEGKKSSLDDSDIGEAEDAGFAKAGGNVAVDPKLPFDTAWYEKFTRRTLVGKKFDAKAWDETRTAAGLSPASERVDVFAPAYPPKAVAALIAPKNTSLKQGARVKDLPVRFSSVAATGLAKAYKRVTLADLKDNAKGYDGKDVEVVVGAQGVANPDSGPAGTSRETHKAVNLVDAKNENRAVGWFKQGTSVERAIDAIPNYGSGPPRDLFVVRGTSRVRESYPKYGLVIDSIEPFVQETVASARPKGRDWFVRAGESGGDGSREKPFRDPFQAIEKAGRGDRILVAEGEYGGKLKSGKWVVDEKQYLALLGGWDRDFTKRDPWNTPSLLYWPPDSKTSPQGYLFEGNGDHTGLIVDGFVFDRKTLNTYDSDGFIDLNTSPDNEHIWVSSAETVIRNCTFINGAGAAIRMSNQVTFENNIVANVFTDAIRVTGGFGTRPAQVRNNTILFVWNRSRPHDGSTSSGSGVAIGGNTPVVVDGNVIQYVDNFAVRSSANLNEVALTNNSFFRNWAAFRSTLGTPPPTVDEKSMHLLTNLPFRKADGNVVTDGDFELEPAFYAAWFARTSQVTSRFTEEEWKAIAPPPAGGEPAKAGMGMALDWRKAAKLFPRNAQVKGARTMKLEGGNG</sequence>
<dbReference type="EMBL" id="BTTX01000001">
    <property type="protein sequence ID" value="GMU03756.1"/>
    <property type="molecule type" value="Genomic_DNA"/>
</dbReference>
<dbReference type="Proteomes" id="UP001342631">
    <property type="component" value="Unassembled WGS sequence"/>
</dbReference>
<evidence type="ECO:0000259" key="2">
    <source>
        <dbReference type="Pfam" id="PF13229"/>
    </source>
</evidence>
<evidence type="ECO:0000256" key="1">
    <source>
        <dbReference type="SAM" id="SignalP"/>
    </source>
</evidence>
<dbReference type="InterPro" id="IPR006626">
    <property type="entry name" value="PbH1"/>
</dbReference>
<dbReference type="SMART" id="SM00710">
    <property type="entry name" value="PbH1"/>
    <property type="match status" value="6"/>
</dbReference>
<dbReference type="InterPro" id="IPR011050">
    <property type="entry name" value="Pectin_lyase_fold/virulence"/>
</dbReference>